<dbReference type="PANTHER" id="PTHR32060">
    <property type="entry name" value="TAIL-SPECIFIC PROTEASE"/>
    <property type="match status" value="1"/>
</dbReference>
<proteinExistence type="inferred from homology"/>
<dbReference type="EMBL" id="JAEOAH010000007">
    <property type="protein sequence ID" value="MBK3494743.1"/>
    <property type="molecule type" value="Genomic_DNA"/>
</dbReference>
<gene>
    <name evidence="8" type="ORF">JFL43_07710</name>
</gene>
<reference evidence="8 9" key="1">
    <citation type="submission" date="2020-12" db="EMBL/GenBank/DDBJ databases">
        <title>YIM B01967 draft genome.</title>
        <authorList>
            <person name="Yan X."/>
        </authorList>
    </citation>
    <scope>NUCLEOTIDE SEQUENCE [LARGE SCALE GENOMIC DNA]</scope>
    <source>
        <strain evidence="8 9">YIM B01967</strain>
    </source>
</reference>
<dbReference type="SUPFAM" id="SSF50156">
    <property type="entry name" value="PDZ domain-like"/>
    <property type="match status" value="1"/>
</dbReference>
<evidence type="ECO:0000256" key="6">
    <source>
        <dbReference type="SAM" id="SignalP"/>
    </source>
</evidence>
<keyword evidence="6" id="KW-0732">Signal</keyword>
<feature type="signal peptide" evidence="6">
    <location>
        <begin position="1"/>
        <end position="25"/>
    </location>
</feature>
<evidence type="ECO:0000256" key="5">
    <source>
        <dbReference type="RuleBase" id="RU004404"/>
    </source>
</evidence>
<dbReference type="Gene3D" id="3.30.750.44">
    <property type="match status" value="1"/>
</dbReference>
<name>A0ABS1H5P8_9BACL</name>
<sequence>MKKLRIYVLGLIALFAFFTTSVAYAAEPLDEAKELVEKYYYPNISKTALNSNSIQEMTSQLDPYSVYMTKDEYEEFANAIDMKLVGIGVTLEEDPKGIIITSIMEGGPSDKAGLQPGDIIQAVGDKDLKGEASQTVWGLITGKENTEVTLTIYRSTTNSTFTKTVTRKVINIPNVETEKLAGNIGFVRLNSFAENSGKEIQKAIKSMPGMKGWIFDLRSNGGGYITAAGDVIGLFPKAKVGYLLKDKDETYSMDPVKQKVRWNAPVSILTDAHSASASEMTVASLKDQKAATIYGQTTYGKGVMQLVFPLKDGSQLKLTVGEFTGPNGKKIQKKGIKPNVTTPIGKEVEYSHSDFLKKQLKSYNKLSSINLKATQKTITIKSSTKMNWSTMKKAKVSLLQIGGKEQSMKVQQALKKQLKLTTNKNLKPGTKYYVVLKSKTRKSPGAYAEMKVAN</sequence>
<feature type="domain" description="PDZ" evidence="7">
    <location>
        <begin position="65"/>
        <end position="130"/>
    </location>
</feature>
<dbReference type="CDD" id="cd06782">
    <property type="entry name" value="cpPDZ_CPP-like"/>
    <property type="match status" value="1"/>
</dbReference>
<accession>A0ABS1H5P8</accession>
<dbReference type="Gene3D" id="3.90.226.10">
    <property type="entry name" value="2-enoyl-CoA Hydratase, Chain A, domain 1"/>
    <property type="match status" value="1"/>
</dbReference>
<dbReference type="Pfam" id="PF03572">
    <property type="entry name" value="Peptidase_S41"/>
    <property type="match status" value="1"/>
</dbReference>
<feature type="chain" id="PRO_5047131839" evidence="6">
    <location>
        <begin position="26"/>
        <end position="454"/>
    </location>
</feature>
<dbReference type="SMART" id="SM00245">
    <property type="entry name" value="TSPc"/>
    <property type="match status" value="1"/>
</dbReference>
<dbReference type="InterPro" id="IPR005151">
    <property type="entry name" value="Tail-specific_protease"/>
</dbReference>
<evidence type="ECO:0000256" key="1">
    <source>
        <dbReference type="ARBA" id="ARBA00009179"/>
    </source>
</evidence>
<dbReference type="InterPro" id="IPR036034">
    <property type="entry name" value="PDZ_sf"/>
</dbReference>
<dbReference type="SUPFAM" id="SSF52096">
    <property type="entry name" value="ClpP/crotonase"/>
    <property type="match status" value="1"/>
</dbReference>
<dbReference type="InterPro" id="IPR001478">
    <property type="entry name" value="PDZ"/>
</dbReference>
<dbReference type="PANTHER" id="PTHR32060:SF30">
    <property type="entry name" value="CARBOXY-TERMINAL PROCESSING PROTEASE CTPA"/>
    <property type="match status" value="1"/>
</dbReference>
<keyword evidence="3 5" id="KW-0378">Hydrolase</keyword>
<dbReference type="Proteomes" id="UP000618943">
    <property type="component" value="Unassembled WGS sequence"/>
</dbReference>
<keyword evidence="2 5" id="KW-0645">Protease</keyword>
<evidence type="ECO:0000256" key="2">
    <source>
        <dbReference type="ARBA" id="ARBA00022670"/>
    </source>
</evidence>
<dbReference type="Pfam" id="PF13180">
    <property type="entry name" value="PDZ_2"/>
    <property type="match status" value="1"/>
</dbReference>
<dbReference type="InterPro" id="IPR029045">
    <property type="entry name" value="ClpP/crotonase-like_dom_sf"/>
</dbReference>
<evidence type="ECO:0000313" key="8">
    <source>
        <dbReference type="EMBL" id="MBK3494743.1"/>
    </source>
</evidence>
<protein>
    <submittedName>
        <fullName evidence="8">PDZ domain-containing protein</fullName>
    </submittedName>
</protein>
<dbReference type="Gene3D" id="2.30.42.10">
    <property type="match status" value="1"/>
</dbReference>
<evidence type="ECO:0000259" key="7">
    <source>
        <dbReference type="PROSITE" id="PS50106"/>
    </source>
</evidence>
<comment type="caution">
    <text evidence="8">The sequence shown here is derived from an EMBL/GenBank/DDBJ whole genome shotgun (WGS) entry which is preliminary data.</text>
</comment>
<keyword evidence="9" id="KW-1185">Reference proteome</keyword>
<organism evidence="8 9">
    <name type="scientific">Viridibacillus soli</name>
    <dbReference type="NCBI Taxonomy" id="2798301"/>
    <lineage>
        <taxon>Bacteria</taxon>
        <taxon>Bacillati</taxon>
        <taxon>Bacillota</taxon>
        <taxon>Bacilli</taxon>
        <taxon>Bacillales</taxon>
        <taxon>Caryophanaceae</taxon>
        <taxon>Viridibacillus</taxon>
    </lineage>
</organism>
<dbReference type="PROSITE" id="PS50106">
    <property type="entry name" value="PDZ"/>
    <property type="match status" value="1"/>
</dbReference>
<evidence type="ECO:0000256" key="4">
    <source>
        <dbReference type="ARBA" id="ARBA00022825"/>
    </source>
</evidence>
<evidence type="ECO:0000256" key="3">
    <source>
        <dbReference type="ARBA" id="ARBA00022801"/>
    </source>
</evidence>
<dbReference type="RefSeq" id="WP_200748562.1">
    <property type="nucleotide sequence ID" value="NZ_JAEOAH010000007.1"/>
</dbReference>
<evidence type="ECO:0000313" key="9">
    <source>
        <dbReference type="Proteomes" id="UP000618943"/>
    </source>
</evidence>
<dbReference type="CDD" id="cd07560">
    <property type="entry name" value="Peptidase_S41_CPP"/>
    <property type="match status" value="1"/>
</dbReference>
<dbReference type="NCBIfam" id="TIGR00225">
    <property type="entry name" value="prc"/>
    <property type="match status" value="1"/>
</dbReference>
<keyword evidence="4 5" id="KW-0720">Serine protease</keyword>
<comment type="similarity">
    <text evidence="1 5">Belongs to the peptidase S41A family.</text>
</comment>
<dbReference type="InterPro" id="IPR004447">
    <property type="entry name" value="Peptidase_S41A"/>
</dbReference>
<dbReference type="SMART" id="SM00228">
    <property type="entry name" value="PDZ"/>
    <property type="match status" value="1"/>
</dbReference>